<name>A0ABM7VUK8_9ENTR</name>
<sequence length="35" mass="4377">MGEVSVLLNSLYFKHFKYSHHEYKVFPRVFLFYYS</sequence>
<reference evidence="1 2" key="1">
    <citation type="submission" date="2021-12" db="EMBL/GenBank/DDBJ databases">
        <title>Complete genome sequence of Phytobacter diazotrophicus TA9734.</title>
        <authorList>
            <person name="Kubota H."/>
            <person name="Nakayama Y."/>
            <person name="Ariyoshi T."/>
        </authorList>
    </citation>
    <scope>NUCLEOTIDE SEQUENCE [LARGE SCALE GENOMIC DNA]</scope>
    <source>
        <strain evidence="1 2">TA9734</strain>
    </source>
</reference>
<gene>
    <name evidence="1" type="ORF">PDTA9734_23260</name>
</gene>
<accession>A0ABM7VUK8</accession>
<organism evidence="1 2">
    <name type="scientific">Phytobacter diazotrophicus</name>
    <dbReference type="NCBI Taxonomy" id="395631"/>
    <lineage>
        <taxon>Bacteria</taxon>
        <taxon>Pseudomonadati</taxon>
        <taxon>Pseudomonadota</taxon>
        <taxon>Gammaproteobacteria</taxon>
        <taxon>Enterobacterales</taxon>
        <taxon>Enterobacteriaceae</taxon>
        <taxon>Phytobacter</taxon>
    </lineage>
</organism>
<evidence type="ECO:0000313" key="2">
    <source>
        <dbReference type="Proteomes" id="UP001320460"/>
    </source>
</evidence>
<evidence type="ECO:0000313" key="1">
    <source>
        <dbReference type="EMBL" id="BDD50839.1"/>
    </source>
</evidence>
<keyword evidence="2" id="KW-1185">Reference proteome</keyword>
<protein>
    <submittedName>
        <fullName evidence="1">Uncharacterized protein</fullName>
    </submittedName>
</protein>
<dbReference type="EMBL" id="AP025334">
    <property type="protein sequence ID" value="BDD50839.1"/>
    <property type="molecule type" value="Genomic_DNA"/>
</dbReference>
<proteinExistence type="predicted"/>
<dbReference type="Proteomes" id="UP001320460">
    <property type="component" value="Chromosome"/>
</dbReference>